<dbReference type="GO" id="GO:0005886">
    <property type="term" value="C:plasma membrane"/>
    <property type="evidence" value="ECO:0007669"/>
    <property type="project" value="UniProtKB-SubCell"/>
</dbReference>
<keyword evidence="4" id="KW-0812">Transmembrane</keyword>
<dbReference type="InterPro" id="IPR032808">
    <property type="entry name" value="DoxX"/>
</dbReference>
<reference evidence="7 8" key="2">
    <citation type="journal article" date="2016" name="Genome Announc.">
        <title>Draft Genome Sequence of Erythromycin- and Oxytetracycline-Sensitive Nocardia seriolae Strain U-1 (NBRC 110359).</title>
        <authorList>
            <person name="Imajoh M."/>
            <person name="Sukeda M."/>
            <person name="Shimizu M."/>
            <person name="Yamane J."/>
            <person name="Ohnishi K."/>
            <person name="Oshima S."/>
        </authorList>
    </citation>
    <scope>NUCLEOTIDE SEQUENCE [LARGE SCALE GENOMIC DNA]</scope>
    <source>
        <strain evidence="7 8">U-1</strain>
    </source>
</reference>
<dbReference type="InterPro" id="IPR051907">
    <property type="entry name" value="DoxX-like_oxidoreductase"/>
</dbReference>
<evidence type="ECO:0000256" key="6">
    <source>
        <dbReference type="ARBA" id="ARBA00023136"/>
    </source>
</evidence>
<reference evidence="8" key="1">
    <citation type="submission" date="2015-07" db="EMBL/GenBank/DDBJ databases">
        <title>Nocardia seriolae U-1 whole genome shotgun sequence.</title>
        <authorList>
            <person name="Imajoh M."/>
            <person name="Fukumoto Y."/>
            <person name="Sukeda M."/>
            <person name="Yamane J."/>
            <person name="Yamasaki K."/>
            <person name="Shimizu M."/>
            <person name="Ohnishi K."/>
            <person name="Oshima S."/>
        </authorList>
    </citation>
    <scope>NUCLEOTIDE SEQUENCE [LARGE SCALE GENOMIC DNA]</scope>
    <source>
        <strain evidence="8">U-1</strain>
    </source>
</reference>
<evidence type="ECO:0000313" key="7">
    <source>
        <dbReference type="EMBL" id="GAP30897.1"/>
    </source>
</evidence>
<gene>
    <name evidence="7" type="ORF">NSK11_contig00097-0030</name>
</gene>
<comment type="subcellular location">
    <subcellularLocation>
        <location evidence="1">Cell membrane</location>
        <topology evidence="1">Multi-pass membrane protein</topology>
    </subcellularLocation>
</comment>
<evidence type="ECO:0000256" key="2">
    <source>
        <dbReference type="ARBA" id="ARBA00006679"/>
    </source>
</evidence>
<sequence>MEEAMPTHPDQTRTESTRKSLFQRNTIFGTRVGGRLAVATSVARVLAGLLFILTSFPKFPFAGQAHRDEMAAFVSFGFPDSPTIVLLVGLLELGGGLLLVLGLGTRIAAIALAVNMIGAIATAGVRVGGPFHLGLAPTLLAVMLFLVWSGTGAFGLDRRIADE</sequence>
<name>A0ABC9YZM0_9NOCA</name>
<keyword evidence="6" id="KW-0472">Membrane</keyword>
<organism evidence="7 8">
    <name type="scientific">Nocardia seriolae</name>
    <dbReference type="NCBI Taxonomy" id="37332"/>
    <lineage>
        <taxon>Bacteria</taxon>
        <taxon>Bacillati</taxon>
        <taxon>Actinomycetota</taxon>
        <taxon>Actinomycetes</taxon>
        <taxon>Mycobacteriales</taxon>
        <taxon>Nocardiaceae</taxon>
        <taxon>Nocardia</taxon>
    </lineage>
</organism>
<dbReference type="PANTHER" id="PTHR33452">
    <property type="entry name" value="OXIDOREDUCTASE CATD-RELATED"/>
    <property type="match status" value="1"/>
</dbReference>
<dbReference type="EMBL" id="BBYQ01000097">
    <property type="protein sequence ID" value="GAP30897.1"/>
    <property type="molecule type" value="Genomic_DNA"/>
</dbReference>
<dbReference type="AlphaFoldDB" id="A0ABC9YZM0"/>
<dbReference type="Proteomes" id="UP000037179">
    <property type="component" value="Unassembled WGS sequence"/>
</dbReference>
<evidence type="ECO:0000256" key="1">
    <source>
        <dbReference type="ARBA" id="ARBA00004651"/>
    </source>
</evidence>
<dbReference type="PANTHER" id="PTHR33452:SF1">
    <property type="entry name" value="INNER MEMBRANE PROTEIN YPHA-RELATED"/>
    <property type="match status" value="1"/>
</dbReference>
<proteinExistence type="inferred from homology"/>
<evidence type="ECO:0000256" key="4">
    <source>
        <dbReference type="ARBA" id="ARBA00022692"/>
    </source>
</evidence>
<dbReference type="Pfam" id="PF07681">
    <property type="entry name" value="DoxX"/>
    <property type="match status" value="1"/>
</dbReference>
<evidence type="ECO:0000313" key="8">
    <source>
        <dbReference type="Proteomes" id="UP000037179"/>
    </source>
</evidence>
<evidence type="ECO:0000256" key="5">
    <source>
        <dbReference type="ARBA" id="ARBA00022989"/>
    </source>
</evidence>
<protein>
    <recommendedName>
        <fullName evidence="9">DoxX family protein</fullName>
    </recommendedName>
</protein>
<accession>A0ABC9YZM0</accession>
<evidence type="ECO:0008006" key="9">
    <source>
        <dbReference type="Google" id="ProtNLM"/>
    </source>
</evidence>
<keyword evidence="8" id="KW-1185">Reference proteome</keyword>
<comment type="similarity">
    <text evidence="2">Belongs to the DoxX family.</text>
</comment>
<keyword evidence="5" id="KW-1133">Transmembrane helix</keyword>
<comment type="caution">
    <text evidence="7">The sequence shown here is derived from an EMBL/GenBank/DDBJ whole genome shotgun (WGS) entry which is preliminary data.</text>
</comment>
<evidence type="ECO:0000256" key="3">
    <source>
        <dbReference type="ARBA" id="ARBA00022475"/>
    </source>
</evidence>
<keyword evidence="3" id="KW-1003">Cell membrane</keyword>